<feature type="compositionally biased region" description="Basic and acidic residues" evidence="1">
    <location>
        <begin position="154"/>
        <end position="164"/>
    </location>
</feature>
<evidence type="ECO:0000256" key="1">
    <source>
        <dbReference type="SAM" id="MobiDB-lite"/>
    </source>
</evidence>
<accession>A0AAV5D0X8</accession>
<gene>
    <name evidence="2" type="primary">ga21618</name>
    <name evidence="2" type="ORF">PR202_ga21618</name>
</gene>
<evidence type="ECO:0000313" key="3">
    <source>
        <dbReference type="Proteomes" id="UP001054889"/>
    </source>
</evidence>
<reference evidence="2" key="1">
    <citation type="journal article" date="2018" name="DNA Res.">
        <title>Multiple hybrid de novo genome assembly of finger millet, an orphan allotetraploid crop.</title>
        <authorList>
            <person name="Hatakeyama M."/>
            <person name="Aluri S."/>
            <person name="Balachadran M.T."/>
            <person name="Sivarajan S.R."/>
            <person name="Patrignani A."/>
            <person name="Gruter S."/>
            <person name="Poveda L."/>
            <person name="Shimizu-Inatsugi R."/>
            <person name="Baeten J."/>
            <person name="Francoijs K.J."/>
            <person name="Nataraja K.N."/>
            <person name="Reddy Y.A.N."/>
            <person name="Phadnis S."/>
            <person name="Ravikumar R.L."/>
            <person name="Schlapbach R."/>
            <person name="Sreeman S.M."/>
            <person name="Shimizu K.K."/>
        </authorList>
    </citation>
    <scope>NUCLEOTIDE SEQUENCE</scope>
</reference>
<organism evidence="2 3">
    <name type="scientific">Eleusine coracana subsp. coracana</name>
    <dbReference type="NCBI Taxonomy" id="191504"/>
    <lineage>
        <taxon>Eukaryota</taxon>
        <taxon>Viridiplantae</taxon>
        <taxon>Streptophyta</taxon>
        <taxon>Embryophyta</taxon>
        <taxon>Tracheophyta</taxon>
        <taxon>Spermatophyta</taxon>
        <taxon>Magnoliopsida</taxon>
        <taxon>Liliopsida</taxon>
        <taxon>Poales</taxon>
        <taxon>Poaceae</taxon>
        <taxon>PACMAD clade</taxon>
        <taxon>Chloridoideae</taxon>
        <taxon>Cynodonteae</taxon>
        <taxon>Eleusininae</taxon>
        <taxon>Eleusine</taxon>
    </lineage>
</organism>
<dbReference type="EMBL" id="BQKI01000010">
    <property type="protein sequence ID" value="GJN04100.1"/>
    <property type="molecule type" value="Genomic_DNA"/>
</dbReference>
<proteinExistence type="predicted"/>
<dbReference type="AlphaFoldDB" id="A0AAV5D0X8"/>
<comment type="caution">
    <text evidence="2">The sequence shown here is derived from an EMBL/GenBank/DDBJ whole genome shotgun (WGS) entry which is preliminary data.</text>
</comment>
<feature type="region of interest" description="Disordered" evidence="1">
    <location>
        <begin position="124"/>
        <end position="164"/>
    </location>
</feature>
<feature type="compositionally biased region" description="Low complexity" evidence="1">
    <location>
        <begin position="142"/>
        <end position="153"/>
    </location>
</feature>
<reference evidence="2" key="2">
    <citation type="submission" date="2021-12" db="EMBL/GenBank/DDBJ databases">
        <title>Resequencing data analysis of finger millet.</title>
        <authorList>
            <person name="Hatakeyama M."/>
            <person name="Aluri S."/>
            <person name="Balachadran M.T."/>
            <person name="Sivarajan S.R."/>
            <person name="Poveda L."/>
            <person name="Shimizu-Inatsugi R."/>
            <person name="Schlapbach R."/>
            <person name="Sreeman S.M."/>
            <person name="Shimizu K.K."/>
        </authorList>
    </citation>
    <scope>NUCLEOTIDE SEQUENCE</scope>
</reference>
<dbReference type="Proteomes" id="UP001054889">
    <property type="component" value="Unassembled WGS sequence"/>
</dbReference>
<evidence type="ECO:0000313" key="2">
    <source>
        <dbReference type="EMBL" id="GJN04100.1"/>
    </source>
</evidence>
<sequence length="164" mass="18391">MSHESDQKKCGVELESGVILAMKGVVRLTMVFSYVFPFYFRITFKGDLVPALLVTGAGPDQDHTLLPQGAEMTILLPHEERRHITYLLHGVIQKNLMEIRSSDPILQSVEMMLMRTLTMVLYLRRSPPPDSDGSPPHRRSPRQYSGSPPGSRSRSADESPARSD</sequence>
<protein>
    <submittedName>
        <fullName evidence="2">Uncharacterized protein</fullName>
    </submittedName>
</protein>
<name>A0AAV5D0X8_ELECO</name>
<keyword evidence="3" id="KW-1185">Reference proteome</keyword>